<feature type="compositionally biased region" description="Polar residues" evidence="1">
    <location>
        <begin position="103"/>
        <end position="116"/>
    </location>
</feature>
<proteinExistence type="predicted"/>
<dbReference type="EMBL" id="CM018045">
    <property type="protein sequence ID" value="KAA8528752.1"/>
    <property type="molecule type" value="Genomic_DNA"/>
</dbReference>
<reference evidence="2 3" key="1">
    <citation type="submission" date="2019-09" db="EMBL/GenBank/DDBJ databases">
        <title>A chromosome-level genome assembly of the Chinese tupelo Nyssa sinensis.</title>
        <authorList>
            <person name="Yang X."/>
            <person name="Kang M."/>
            <person name="Yang Y."/>
            <person name="Xiong H."/>
            <person name="Wang M."/>
            <person name="Zhang Z."/>
            <person name="Wang Z."/>
            <person name="Wu H."/>
            <person name="Ma T."/>
            <person name="Liu J."/>
            <person name="Xi Z."/>
        </authorList>
    </citation>
    <scope>NUCLEOTIDE SEQUENCE [LARGE SCALE GENOMIC DNA]</scope>
    <source>
        <strain evidence="2">J267</strain>
        <tissue evidence="2">Leaf</tissue>
    </source>
</reference>
<feature type="region of interest" description="Disordered" evidence="1">
    <location>
        <begin position="300"/>
        <end position="322"/>
    </location>
</feature>
<gene>
    <name evidence="2" type="ORF">F0562_036107</name>
</gene>
<dbReference type="Proteomes" id="UP000325577">
    <property type="component" value="Linkage Group LG21"/>
</dbReference>
<keyword evidence="3" id="KW-1185">Reference proteome</keyword>
<feature type="region of interest" description="Disordered" evidence="1">
    <location>
        <begin position="97"/>
        <end position="136"/>
    </location>
</feature>
<accession>A0A5J5AFY5</accession>
<dbReference type="PANTHER" id="PTHR37614:SF2">
    <property type="entry name" value="OS02G0121400 PROTEIN"/>
    <property type="match status" value="1"/>
</dbReference>
<feature type="compositionally biased region" description="Basic residues" evidence="1">
    <location>
        <begin position="123"/>
        <end position="133"/>
    </location>
</feature>
<dbReference type="OrthoDB" id="1721092at2759"/>
<protein>
    <submittedName>
        <fullName evidence="2">Uncharacterized protein</fullName>
    </submittedName>
</protein>
<dbReference type="PANTHER" id="PTHR37614">
    <property type="entry name" value="OS02G0121400 PROTEIN"/>
    <property type="match status" value="1"/>
</dbReference>
<name>A0A5J5AFY5_9ASTE</name>
<sequence>MKDSRANSAHNHYSLPTDFREFDEDDIEVADILLNLPYLISESESRRRFQITWGSKGRRSALYGNQSPLLRLPLRPSSSPFLQRTCQVEIETDTERIPKVKVESTSPATPLSFSPSESDDKPKHSHNKSSKKRTREELLKTIDELTRRRELLSGEVGTVRSYCDKLKAFNLVLKAKKQELSSYHKKERKSHSEIIKSSNLGIENQEDCQFPFMLHHQPFIVDQTVDGSQVCGKFQYPYGQMSILLSSSLGEVSHMAPLVIPDLNAPAEETFAMYSSRPFDQDRALAEKKAKAAAARMRRRIKIKEKEKEKNSSVAIKPPSFK</sequence>
<evidence type="ECO:0000313" key="2">
    <source>
        <dbReference type="EMBL" id="KAA8528752.1"/>
    </source>
</evidence>
<evidence type="ECO:0000256" key="1">
    <source>
        <dbReference type="SAM" id="MobiDB-lite"/>
    </source>
</evidence>
<evidence type="ECO:0000313" key="3">
    <source>
        <dbReference type="Proteomes" id="UP000325577"/>
    </source>
</evidence>
<organism evidence="2 3">
    <name type="scientific">Nyssa sinensis</name>
    <dbReference type="NCBI Taxonomy" id="561372"/>
    <lineage>
        <taxon>Eukaryota</taxon>
        <taxon>Viridiplantae</taxon>
        <taxon>Streptophyta</taxon>
        <taxon>Embryophyta</taxon>
        <taxon>Tracheophyta</taxon>
        <taxon>Spermatophyta</taxon>
        <taxon>Magnoliopsida</taxon>
        <taxon>eudicotyledons</taxon>
        <taxon>Gunneridae</taxon>
        <taxon>Pentapetalae</taxon>
        <taxon>asterids</taxon>
        <taxon>Cornales</taxon>
        <taxon>Nyssaceae</taxon>
        <taxon>Nyssa</taxon>
    </lineage>
</organism>
<dbReference type="AlphaFoldDB" id="A0A5J5AFY5"/>